<accession>A0AA36HWS2</accession>
<proteinExistence type="predicted"/>
<dbReference type="Proteomes" id="UP001178507">
    <property type="component" value="Unassembled WGS sequence"/>
</dbReference>
<feature type="coiled-coil region" evidence="1">
    <location>
        <begin position="124"/>
        <end position="180"/>
    </location>
</feature>
<name>A0AA36HWS2_9DINO</name>
<gene>
    <name evidence="3" type="ORF">EVOR1521_LOCUS5756</name>
</gene>
<feature type="region of interest" description="Disordered" evidence="2">
    <location>
        <begin position="22"/>
        <end position="45"/>
    </location>
</feature>
<protein>
    <submittedName>
        <fullName evidence="3">Uncharacterized protein</fullName>
    </submittedName>
</protein>
<organism evidence="3 4">
    <name type="scientific">Effrenium voratum</name>
    <dbReference type="NCBI Taxonomy" id="2562239"/>
    <lineage>
        <taxon>Eukaryota</taxon>
        <taxon>Sar</taxon>
        <taxon>Alveolata</taxon>
        <taxon>Dinophyceae</taxon>
        <taxon>Suessiales</taxon>
        <taxon>Symbiodiniaceae</taxon>
        <taxon>Effrenium</taxon>
    </lineage>
</organism>
<sequence>ALLVQPSTDFARGVPGLKEHAKRHPLHAGVARRAGAAQEDNSGQDRLDLEEVISEAERVLNTSATKKDMQVVMRKVQLTDPEKWNDLVTKPELKQQLKKFVAEAKAASKGLKEDLLLQQLKLALAQQEAAQEQEVKAVARLEKAEESGTKEEVEKAKKEVEKAERKVERAKKEVKEAKACGRTKESEDPLAIMANSEHTVEGLLRLRACLKEKLPAIHVEPNDGEFQARPWESQEFLNRVSKMLGVRSRSGSLAKADSPLLEYATMSGAGKSRWGFEVERLLKRDQSFNSCAISRIGLNFNGGTGAGGADGTETEYLWKQNIDLEQIMATLLLARGLLQCSPAKLREDWSKGLTVNTVLDAVFKSFTNSSAANKSILVVHVDELGRLLKRGFNDRQLKDFVNFLAEYNCQPNPSGLVVPVITHTAPVVWDPEPTVLQLERLNLYPFSFEDSTKFLPGLNITGLQARLAISACGGHAALLVQLRRFMQRQAGGLGPLLTCDRVYQHEAAVLSETVRPACFALVQAVLLQSIVPKSKFQDFFQLGLAFIERTRATVRVTVPYPFFLNLLMQLDRPERFKHLRPENPTGTDRRWSSKAFEALCTMRVAIDMDGFPYDLPCDPRAAAIEFRRDRKSRVCLAESDTERGVDSIGFDGNTMTLVQSKYPEADTTQEWKEIREFMNFANTTGVDWAKSANCTRICAIFATARASRNYESEWPMELNVQEVVITYVIYAKTQNSRRCAVRTKQIDEWIPPGLMCM</sequence>
<dbReference type="AlphaFoldDB" id="A0AA36HWS2"/>
<reference evidence="3" key="1">
    <citation type="submission" date="2023-08" db="EMBL/GenBank/DDBJ databases">
        <authorList>
            <person name="Chen Y."/>
            <person name="Shah S."/>
            <person name="Dougan E. K."/>
            <person name="Thang M."/>
            <person name="Chan C."/>
        </authorList>
    </citation>
    <scope>NUCLEOTIDE SEQUENCE</scope>
</reference>
<evidence type="ECO:0000256" key="2">
    <source>
        <dbReference type="SAM" id="MobiDB-lite"/>
    </source>
</evidence>
<comment type="caution">
    <text evidence="3">The sequence shown here is derived from an EMBL/GenBank/DDBJ whole genome shotgun (WGS) entry which is preliminary data.</text>
</comment>
<feature type="non-terminal residue" evidence="3">
    <location>
        <position position="757"/>
    </location>
</feature>
<evidence type="ECO:0000256" key="1">
    <source>
        <dbReference type="SAM" id="Coils"/>
    </source>
</evidence>
<evidence type="ECO:0000313" key="3">
    <source>
        <dbReference type="EMBL" id="CAJ1376790.1"/>
    </source>
</evidence>
<evidence type="ECO:0000313" key="4">
    <source>
        <dbReference type="Proteomes" id="UP001178507"/>
    </source>
</evidence>
<keyword evidence="4" id="KW-1185">Reference proteome</keyword>
<keyword evidence="1" id="KW-0175">Coiled coil</keyword>
<dbReference type="EMBL" id="CAUJNA010000420">
    <property type="protein sequence ID" value="CAJ1376790.1"/>
    <property type="molecule type" value="Genomic_DNA"/>
</dbReference>